<dbReference type="SUPFAM" id="SSF81324">
    <property type="entry name" value="Voltage-gated potassium channels"/>
    <property type="match status" value="1"/>
</dbReference>
<dbReference type="PANTHER" id="PTHR11537">
    <property type="entry name" value="VOLTAGE-GATED POTASSIUM CHANNEL"/>
    <property type="match status" value="1"/>
</dbReference>
<dbReference type="Gene3D" id="1.10.287.70">
    <property type="match status" value="1"/>
</dbReference>
<evidence type="ECO:0000256" key="8">
    <source>
        <dbReference type="SAM" id="Phobius"/>
    </source>
</evidence>
<dbReference type="InterPro" id="IPR028325">
    <property type="entry name" value="VG_K_chnl"/>
</dbReference>
<evidence type="ECO:0000256" key="5">
    <source>
        <dbReference type="ARBA" id="ARBA00023065"/>
    </source>
</evidence>
<evidence type="ECO:0000256" key="1">
    <source>
        <dbReference type="ARBA" id="ARBA00004141"/>
    </source>
</evidence>
<comment type="subcellular location">
    <subcellularLocation>
        <location evidence="1">Membrane</location>
        <topology evidence="1">Multi-pass membrane protein</topology>
    </subcellularLocation>
</comment>
<dbReference type="InterPro" id="IPR013099">
    <property type="entry name" value="K_chnl_dom"/>
</dbReference>
<dbReference type="Proteomes" id="UP001183607">
    <property type="component" value="Unassembled WGS sequence"/>
</dbReference>
<dbReference type="GO" id="GO:0034220">
    <property type="term" value="P:monoatomic ion transmembrane transport"/>
    <property type="evidence" value="ECO:0007669"/>
    <property type="project" value="UniProtKB-KW"/>
</dbReference>
<dbReference type="GO" id="GO:0016020">
    <property type="term" value="C:membrane"/>
    <property type="evidence" value="ECO:0007669"/>
    <property type="project" value="UniProtKB-SubCell"/>
</dbReference>
<feature type="transmembrane region" description="Helical" evidence="8">
    <location>
        <begin position="179"/>
        <end position="203"/>
    </location>
</feature>
<evidence type="ECO:0000256" key="6">
    <source>
        <dbReference type="ARBA" id="ARBA00023136"/>
    </source>
</evidence>
<feature type="transmembrane region" description="Helical" evidence="8">
    <location>
        <begin position="150"/>
        <end position="167"/>
    </location>
</feature>
<dbReference type="Gene3D" id="1.20.5.110">
    <property type="match status" value="1"/>
</dbReference>
<dbReference type="AlphaFoldDB" id="A0ABD5E2I3"/>
<reference evidence="11" key="1">
    <citation type="submission" date="2023-07" db="EMBL/GenBank/DDBJ databases">
        <title>30 novel species of actinomycetes from the DSMZ collection.</title>
        <authorList>
            <person name="Nouioui I."/>
        </authorList>
    </citation>
    <scope>NUCLEOTIDE SEQUENCE [LARGE SCALE GENOMIC DNA]</scope>
    <source>
        <strain evidence="11">DSM 41982</strain>
    </source>
</reference>
<keyword evidence="5" id="KW-0406">Ion transport</keyword>
<organism evidence="10 11">
    <name type="scientific">Streptomyces evansiae</name>
    <dbReference type="NCBI Taxonomy" id="3075535"/>
    <lineage>
        <taxon>Bacteria</taxon>
        <taxon>Bacillati</taxon>
        <taxon>Actinomycetota</taxon>
        <taxon>Actinomycetes</taxon>
        <taxon>Kitasatosporales</taxon>
        <taxon>Streptomycetaceae</taxon>
        <taxon>Streptomyces</taxon>
    </lineage>
</organism>
<gene>
    <name evidence="10" type="ORF">RM574_09185</name>
</gene>
<feature type="domain" description="Potassium channel" evidence="9">
    <location>
        <begin position="126"/>
        <end position="202"/>
    </location>
</feature>
<feature type="transmembrane region" description="Helical" evidence="8">
    <location>
        <begin position="76"/>
        <end position="96"/>
    </location>
</feature>
<feature type="transmembrane region" description="Helical" evidence="8">
    <location>
        <begin position="44"/>
        <end position="64"/>
    </location>
</feature>
<keyword evidence="7 10" id="KW-0407">Ion channel</keyword>
<keyword evidence="6 8" id="KW-0472">Membrane</keyword>
<feature type="transmembrane region" description="Helical" evidence="8">
    <location>
        <begin position="116"/>
        <end position="138"/>
    </location>
</feature>
<evidence type="ECO:0000313" key="10">
    <source>
        <dbReference type="EMBL" id="MDT0415660.1"/>
    </source>
</evidence>
<evidence type="ECO:0000256" key="7">
    <source>
        <dbReference type="ARBA" id="ARBA00023303"/>
    </source>
</evidence>
<keyword evidence="2" id="KW-0813">Transport</keyword>
<accession>A0ABD5E2I3</accession>
<comment type="caution">
    <text evidence="10">The sequence shown here is derived from an EMBL/GenBank/DDBJ whole genome shotgun (WGS) entry which is preliminary data.</text>
</comment>
<evidence type="ECO:0000256" key="4">
    <source>
        <dbReference type="ARBA" id="ARBA00022989"/>
    </source>
</evidence>
<evidence type="ECO:0000256" key="3">
    <source>
        <dbReference type="ARBA" id="ARBA00022692"/>
    </source>
</evidence>
<keyword evidence="4 8" id="KW-1133">Transmembrane helix</keyword>
<dbReference type="RefSeq" id="WP_093853198.1">
    <property type="nucleotide sequence ID" value="NZ_JAVRER010000010.1"/>
</dbReference>
<evidence type="ECO:0000313" key="11">
    <source>
        <dbReference type="Proteomes" id="UP001183607"/>
    </source>
</evidence>
<name>A0ABD5E2I3_9ACTN</name>
<sequence length="226" mass="24091">MPLSPVSGHAPHREGPLTFAAPLLLAAYSVRVLATSLPGWAKDLLHAAMALAWAVALLDLAVRWRDSRLGVAYPRHHPLSVVVALLPLLRPLQFVPIYEGVRRRRRRPALSVPARVIVYTGLAVVLIGFTAALTVYWVERSAPGASIRSFGTAVWWACATLATVGYGDAVPVTPGGRVVAVALMACGVALLGAVTGAFSTYLLRVFDDERGPRDEGNGDGRGPSRE</sequence>
<dbReference type="Pfam" id="PF07885">
    <property type="entry name" value="Ion_trans_2"/>
    <property type="match status" value="1"/>
</dbReference>
<dbReference type="PANTHER" id="PTHR11537:SF254">
    <property type="entry name" value="POTASSIUM VOLTAGE-GATED CHANNEL PROTEIN SHAB"/>
    <property type="match status" value="1"/>
</dbReference>
<keyword evidence="3 8" id="KW-0812">Transmembrane</keyword>
<proteinExistence type="predicted"/>
<evidence type="ECO:0000259" key="9">
    <source>
        <dbReference type="Pfam" id="PF07885"/>
    </source>
</evidence>
<evidence type="ECO:0000256" key="2">
    <source>
        <dbReference type="ARBA" id="ARBA00022448"/>
    </source>
</evidence>
<protein>
    <submittedName>
        <fullName evidence="10">Potassium channel family protein</fullName>
    </submittedName>
</protein>
<dbReference type="EMBL" id="JAVRER010000010">
    <property type="protein sequence ID" value="MDT0415660.1"/>
    <property type="molecule type" value="Genomic_DNA"/>
</dbReference>